<keyword evidence="1" id="KW-0677">Repeat</keyword>
<dbReference type="SUPFAM" id="SSF57889">
    <property type="entry name" value="Cysteine-rich domain"/>
    <property type="match status" value="1"/>
</dbReference>
<dbReference type="EMBL" id="PKMF04000094">
    <property type="protein sequence ID" value="KAK7850842.1"/>
    <property type="molecule type" value="Genomic_DNA"/>
</dbReference>
<dbReference type="PANTHER" id="PTHR32410">
    <property type="entry name" value="CYSTEINE/HISTIDINE-RICH C1 DOMAIN FAMILY PROTEIN"/>
    <property type="match status" value="1"/>
</dbReference>
<dbReference type="PANTHER" id="PTHR32410:SF163">
    <property type="entry name" value="DC1 DOMAIN-CONTAINING PROTEIN"/>
    <property type="match status" value="1"/>
</dbReference>
<feature type="domain" description="DC1" evidence="2">
    <location>
        <begin position="41"/>
        <end position="91"/>
    </location>
</feature>
<protein>
    <recommendedName>
        <fullName evidence="2">DC1 domain-containing protein</fullName>
    </recommendedName>
</protein>
<dbReference type="Pfam" id="PF03107">
    <property type="entry name" value="C1_2"/>
    <property type="match status" value="1"/>
</dbReference>
<evidence type="ECO:0000313" key="4">
    <source>
        <dbReference type="Proteomes" id="UP000237347"/>
    </source>
</evidence>
<dbReference type="AlphaFoldDB" id="A0AAW0LIV0"/>
<proteinExistence type="predicted"/>
<dbReference type="Proteomes" id="UP000237347">
    <property type="component" value="Unassembled WGS sequence"/>
</dbReference>
<sequence length="268" mass="30433">MKCAVLQHEAKFHVHPLTPFWRWITFTCDICGKEGKVKVVRHRHLLHLTHSSLELRESDSRFCLLCVQKVDTRYGLYYCSKCDFVAHLNCAINEGNREDINLLELEDEENEDAELDQSVESAAAYKVKNIKVGEDGTEIATEIKHFSHEHDLKLTDEEVHNNEKCDGNTRFIDTHSPSKSHGYCVVLVVNQQMALSTFVNHAGGLNLMFNVVWSQKSLPTKVISTNSSSPTQALNRVAVAVVIEDIEYSAVLVVNLHLTLNVRHYHKP</sequence>
<name>A0AAW0LIV0_QUESU</name>
<keyword evidence="4" id="KW-1185">Reference proteome</keyword>
<dbReference type="InterPro" id="IPR004146">
    <property type="entry name" value="DC1"/>
</dbReference>
<evidence type="ECO:0000256" key="1">
    <source>
        <dbReference type="ARBA" id="ARBA00022737"/>
    </source>
</evidence>
<organism evidence="3 4">
    <name type="scientific">Quercus suber</name>
    <name type="common">Cork oak</name>
    <dbReference type="NCBI Taxonomy" id="58331"/>
    <lineage>
        <taxon>Eukaryota</taxon>
        <taxon>Viridiplantae</taxon>
        <taxon>Streptophyta</taxon>
        <taxon>Embryophyta</taxon>
        <taxon>Tracheophyta</taxon>
        <taxon>Spermatophyta</taxon>
        <taxon>Magnoliopsida</taxon>
        <taxon>eudicotyledons</taxon>
        <taxon>Gunneridae</taxon>
        <taxon>Pentapetalae</taxon>
        <taxon>rosids</taxon>
        <taxon>fabids</taxon>
        <taxon>Fagales</taxon>
        <taxon>Fagaceae</taxon>
        <taxon>Quercus</taxon>
    </lineage>
</organism>
<accession>A0AAW0LIV0</accession>
<evidence type="ECO:0000259" key="2">
    <source>
        <dbReference type="Pfam" id="PF03107"/>
    </source>
</evidence>
<gene>
    <name evidence="3" type="ORF">CFP56_043521</name>
</gene>
<evidence type="ECO:0000313" key="3">
    <source>
        <dbReference type="EMBL" id="KAK7850842.1"/>
    </source>
</evidence>
<comment type="caution">
    <text evidence="3">The sequence shown here is derived from an EMBL/GenBank/DDBJ whole genome shotgun (WGS) entry which is preliminary data.</text>
</comment>
<dbReference type="InterPro" id="IPR053192">
    <property type="entry name" value="Vacuole_Formation_Reg"/>
</dbReference>
<reference evidence="3 4" key="1">
    <citation type="journal article" date="2018" name="Sci. Data">
        <title>The draft genome sequence of cork oak.</title>
        <authorList>
            <person name="Ramos A.M."/>
            <person name="Usie A."/>
            <person name="Barbosa P."/>
            <person name="Barros P.M."/>
            <person name="Capote T."/>
            <person name="Chaves I."/>
            <person name="Simoes F."/>
            <person name="Abreu I."/>
            <person name="Carrasquinho I."/>
            <person name="Faro C."/>
            <person name="Guimaraes J.B."/>
            <person name="Mendonca D."/>
            <person name="Nobrega F."/>
            <person name="Rodrigues L."/>
            <person name="Saibo N.J.M."/>
            <person name="Varela M.C."/>
            <person name="Egas C."/>
            <person name="Matos J."/>
            <person name="Miguel C.M."/>
            <person name="Oliveira M.M."/>
            <person name="Ricardo C.P."/>
            <person name="Goncalves S."/>
        </authorList>
    </citation>
    <scope>NUCLEOTIDE SEQUENCE [LARGE SCALE GENOMIC DNA]</scope>
    <source>
        <strain evidence="4">cv. HL8</strain>
    </source>
</reference>
<dbReference type="InterPro" id="IPR046349">
    <property type="entry name" value="C1-like_sf"/>
</dbReference>